<feature type="region of interest" description="Disordered" evidence="1">
    <location>
        <begin position="1"/>
        <end position="23"/>
    </location>
</feature>
<protein>
    <submittedName>
        <fullName evidence="2">Uncharacterized protein</fullName>
    </submittedName>
</protein>
<reference evidence="2" key="1">
    <citation type="submission" date="2018-02" db="EMBL/GenBank/DDBJ databases">
        <title>Rhizophora mucronata_Transcriptome.</title>
        <authorList>
            <person name="Meera S.P."/>
            <person name="Sreeshan A."/>
            <person name="Augustine A."/>
        </authorList>
    </citation>
    <scope>NUCLEOTIDE SEQUENCE</scope>
    <source>
        <tissue evidence="2">Leaf</tissue>
    </source>
</reference>
<dbReference type="AlphaFoldDB" id="A0A2P2Q934"/>
<name>A0A2P2Q934_RHIMU</name>
<sequence length="55" mass="6229">MSKLHPEPGSETSCSSLASSSSPFEPLINREQKEIVDQSLISIFPLVTNRFNWRH</sequence>
<evidence type="ECO:0000256" key="1">
    <source>
        <dbReference type="SAM" id="MobiDB-lite"/>
    </source>
</evidence>
<accession>A0A2P2Q934</accession>
<dbReference type="EMBL" id="GGEC01082905">
    <property type="protein sequence ID" value="MBX63389.1"/>
    <property type="molecule type" value="Transcribed_RNA"/>
</dbReference>
<evidence type="ECO:0000313" key="2">
    <source>
        <dbReference type="EMBL" id="MBX63389.1"/>
    </source>
</evidence>
<proteinExistence type="predicted"/>
<feature type="compositionally biased region" description="Low complexity" evidence="1">
    <location>
        <begin position="10"/>
        <end position="22"/>
    </location>
</feature>
<organism evidence="2">
    <name type="scientific">Rhizophora mucronata</name>
    <name type="common">Asiatic mangrove</name>
    <dbReference type="NCBI Taxonomy" id="61149"/>
    <lineage>
        <taxon>Eukaryota</taxon>
        <taxon>Viridiplantae</taxon>
        <taxon>Streptophyta</taxon>
        <taxon>Embryophyta</taxon>
        <taxon>Tracheophyta</taxon>
        <taxon>Spermatophyta</taxon>
        <taxon>Magnoliopsida</taxon>
        <taxon>eudicotyledons</taxon>
        <taxon>Gunneridae</taxon>
        <taxon>Pentapetalae</taxon>
        <taxon>rosids</taxon>
        <taxon>fabids</taxon>
        <taxon>Malpighiales</taxon>
        <taxon>Rhizophoraceae</taxon>
        <taxon>Rhizophora</taxon>
    </lineage>
</organism>